<name>A0ABU7ET78_9TELE</name>
<evidence type="ECO:0000313" key="2">
    <source>
        <dbReference type="Proteomes" id="UP001352852"/>
    </source>
</evidence>
<proteinExistence type="predicted"/>
<gene>
    <name evidence="1" type="ORF">CHARACLAT_008977</name>
</gene>
<keyword evidence="2" id="KW-1185">Reference proteome</keyword>
<protein>
    <submittedName>
        <fullName evidence="1">Uncharacterized protein</fullName>
    </submittedName>
</protein>
<evidence type="ECO:0000313" key="1">
    <source>
        <dbReference type="EMBL" id="MED6290035.1"/>
    </source>
</evidence>
<dbReference type="Proteomes" id="UP001352852">
    <property type="component" value="Unassembled WGS sequence"/>
</dbReference>
<organism evidence="1 2">
    <name type="scientific">Characodon lateralis</name>
    <dbReference type="NCBI Taxonomy" id="208331"/>
    <lineage>
        <taxon>Eukaryota</taxon>
        <taxon>Metazoa</taxon>
        <taxon>Chordata</taxon>
        <taxon>Craniata</taxon>
        <taxon>Vertebrata</taxon>
        <taxon>Euteleostomi</taxon>
        <taxon>Actinopterygii</taxon>
        <taxon>Neopterygii</taxon>
        <taxon>Teleostei</taxon>
        <taxon>Neoteleostei</taxon>
        <taxon>Acanthomorphata</taxon>
        <taxon>Ovalentaria</taxon>
        <taxon>Atherinomorphae</taxon>
        <taxon>Cyprinodontiformes</taxon>
        <taxon>Goodeidae</taxon>
        <taxon>Characodon</taxon>
    </lineage>
</organism>
<accession>A0ABU7ET78</accession>
<reference evidence="1 2" key="1">
    <citation type="submission" date="2021-06" db="EMBL/GenBank/DDBJ databases">
        <authorList>
            <person name="Palmer J.M."/>
        </authorList>
    </citation>
    <scope>NUCLEOTIDE SEQUENCE [LARGE SCALE GENOMIC DNA]</scope>
    <source>
        <strain evidence="1 2">CL_MEX2019</strain>
        <tissue evidence="1">Muscle</tissue>
    </source>
</reference>
<sequence length="93" mass="10591">MGDFKCGALKDHWLRIIADLKPIGSHGDAQRSQWVKLEEGNTSVSSFTSSYNRWLPWRLTTDRWMGVAANHGSPRQKPLLLWSQEMCLPPPSL</sequence>
<dbReference type="EMBL" id="JAHUTJ010066113">
    <property type="protein sequence ID" value="MED6290035.1"/>
    <property type="molecule type" value="Genomic_DNA"/>
</dbReference>
<comment type="caution">
    <text evidence="1">The sequence shown here is derived from an EMBL/GenBank/DDBJ whole genome shotgun (WGS) entry which is preliminary data.</text>
</comment>